<evidence type="ECO:0000313" key="5">
    <source>
        <dbReference type="Proteomes" id="UP000053237"/>
    </source>
</evidence>
<dbReference type="Pfam" id="PF00787">
    <property type="entry name" value="PX"/>
    <property type="match status" value="1"/>
</dbReference>
<feature type="coiled-coil region" evidence="1">
    <location>
        <begin position="387"/>
        <end position="414"/>
    </location>
</feature>
<dbReference type="InterPro" id="IPR036871">
    <property type="entry name" value="PX_dom_sf"/>
</dbReference>
<evidence type="ECO:0000259" key="3">
    <source>
        <dbReference type="PROSITE" id="PS50195"/>
    </source>
</evidence>
<dbReference type="SMART" id="SM00312">
    <property type="entry name" value="PX"/>
    <property type="match status" value="1"/>
</dbReference>
<dbReference type="AlphaFoldDB" id="A0A024GBJ0"/>
<dbReference type="PANTHER" id="PTHR10555">
    <property type="entry name" value="SORTING NEXIN"/>
    <property type="match status" value="1"/>
</dbReference>
<dbReference type="Gene3D" id="1.20.1270.60">
    <property type="entry name" value="Arfaptin homology (AH) domain/BAR domain"/>
    <property type="match status" value="1"/>
</dbReference>
<keyword evidence="5" id="KW-1185">Reference proteome</keyword>
<dbReference type="InParanoid" id="A0A024GBJ0"/>
<dbReference type="Gene3D" id="3.30.1520.10">
    <property type="entry name" value="Phox-like domain"/>
    <property type="match status" value="1"/>
</dbReference>
<accession>A0A024GBJ0</accession>
<dbReference type="InterPro" id="IPR027267">
    <property type="entry name" value="AH/BAR_dom_sf"/>
</dbReference>
<dbReference type="PROSITE" id="PS50195">
    <property type="entry name" value="PX"/>
    <property type="match status" value="1"/>
</dbReference>
<dbReference type="GO" id="GO:0005768">
    <property type="term" value="C:endosome"/>
    <property type="evidence" value="ECO:0007669"/>
    <property type="project" value="TreeGrafter"/>
</dbReference>
<keyword evidence="1" id="KW-0175">Coiled coil</keyword>
<dbReference type="InterPro" id="IPR001683">
    <property type="entry name" value="PX_dom"/>
</dbReference>
<comment type="caution">
    <text evidence="4">The sequence shown here is derived from an EMBL/GenBank/DDBJ whole genome shotgun (WGS) entry which is preliminary data.</text>
</comment>
<dbReference type="SUPFAM" id="SSF64268">
    <property type="entry name" value="PX domain"/>
    <property type="match status" value="1"/>
</dbReference>
<sequence>MRENEASDSRKSIDSEMEGNILSSENTMYGNLTKAAMPRYYSNYEEEKETDVKRKRDLNHIEVSVSEPMKQGEGMQAYISYRINITTDRPQFSQRSFSVLRRYSDFVWLHGTLSTSYTGVVIPPLPEKLLVGRFSPEFVESRRRALQLFLHRCCMHPEIQHDDQLIVFLEVSEERLQQYKLEYANRSGKQSKFGQFAAAAVAGSSTATSLFQWFDETVNTISTTVIGAGASAVSGKPTMEKTAADVEIEEMMAYMDGLEPIIAGLYKHAHGLTKRAREIADGLFEFGVSFTQLGKSEENESLQEGLYYIGECADQLSLLAAEHAEKEAIHFEEPISDYIRLVAAAKTALHKRNEVRNGYINAVIDLEYKTQISEKLVNQKSGGSEKFQLAKNDVVKAQQRVDDAKLEYDIVTERVLREVKRFKEQKSVDFKRIVLDYIHLQIAYSQRVEKEWDQVVPKIANIQVPSAQMNAEQENVSKITVEVDELDFSGRKKDASIAENGAADVIL</sequence>
<dbReference type="EMBL" id="CAIX01000054">
    <property type="protein sequence ID" value="CCI43707.1"/>
    <property type="molecule type" value="Genomic_DNA"/>
</dbReference>
<dbReference type="InterPro" id="IPR015404">
    <property type="entry name" value="Vps5_C"/>
</dbReference>
<dbReference type="Proteomes" id="UP000053237">
    <property type="component" value="Unassembled WGS sequence"/>
</dbReference>
<organism evidence="4 5">
    <name type="scientific">Albugo candida</name>
    <dbReference type="NCBI Taxonomy" id="65357"/>
    <lineage>
        <taxon>Eukaryota</taxon>
        <taxon>Sar</taxon>
        <taxon>Stramenopiles</taxon>
        <taxon>Oomycota</taxon>
        <taxon>Peronosporomycetes</taxon>
        <taxon>Albuginales</taxon>
        <taxon>Albuginaceae</taxon>
        <taxon>Albugo</taxon>
    </lineage>
</organism>
<name>A0A024GBJ0_9STRA</name>
<protein>
    <recommendedName>
        <fullName evidence="3">PX domain-containing protein</fullName>
    </recommendedName>
</protein>
<reference evidence="4 5" key="1">
    <citation type="submission" date="2012-05" db="EMBL/GenBank/DDBJ databases">
        <title>Recombination and specialization in a pathogen metapopulation.</title>
        <authorList>
            <person name="Gardiner A."/>
            <person name="Kemen E."/>
            <person name="Schultz-Larsen T."/>
            <person name="MacLean D."/>
            <person name="Van Oosterhout C."/>
            <person name="Jones J.D.G."/>
        </authorList>
    </citation>
    <scope>NUCLEOTIDE SEQUENCE [LARGE SCALE GENOMIC DNA]</scope>
    <source>
        <strain evidence="4 5">Ac Nc2</strain>
    </source>
</reference>
<evidence type="ECO:0000256" key="1">
    <source>
        <dbReference type="SAM" id="Coils"/>
    </source>
</evidence>
<proteinExistence type="predicted"/>
<dbReference type="Pfam" id="PF09325">
    <property type="entry name" value="Vps5"/>
    <property type="match status" value="1"/>
</dbReference>
<evidence type="ECO:0000256" key="2">
    <source>
        <dbReference type="SAM" id="MobiDB-lite"/>
    </source>
</evidence>
<feature type="region of interest" description="Disordered" evidence="2">
    <location>
        <begin position="1"/>
        <end position="20"/>
    </location>
</feature>
<gene>
    <name evidence="4" type="ORF">BN9_044910</name>
</gene>
<dbReference type="PANTHER" id="PTHR10555:SF170">
    <property type="entry name" value="FI18122P1"/>
    <property type="match status" value="1"/>
</dbReference>
<dbReference type="GO" id="GO:0035091">
    <property type="term" value="F:phosphatidylinositol binding"/>
    <property type="evidence" value="ECO:0007669"/>
    <property type="project" value="InterPro"/>
</dbReference>
<feature type="domain" description="PX" evidence="3">
    <location>
        <begin position="59"/>
        <end position="176"/>
    </location>
</feature>
<evidence type="ECO:0000313" key="4">
    <source>
        <dbReference type="EMBL" id="CCI43707.1"/>
    </source>
</evidence>
<feature type="compositionally biased region" description="Basic and acidic residues" evidence="2">
    <location>
        <begin position="1"/>
        <end position="14"/>
    </location>
</feature>
<dbReference type="STRING" id="65357.A0A024GBJ0"/>
<dbReference type="CDD" id="cd06859">
    <property type="entry name" value="PX_SNX1_2_like"/>
    <property type="match status" value="1"/>
</dbReference>
<dbReference type="CDD" id="cd07596">
    <property type="entry name" value="BAR_SNX"/>
    <property type="match status" value="1"/>
</dbReference>
<dbReference type="SUPFAM" id="SSF103657">
    <property type="entry name" value="BAR/IMD domain-like"/>
    <property type="match status" value="1"/>
</dbReference>
<dbReference type="OrthoDB" id="5227681at2759"/>